<protein>
    <submittedName>
        <fullName evidence="1">Uncharacterized protein</fullName>
    </submittedName>
</protein>
<evidence type="ECO:0000313" key="1">
    <source>
        <dbReference type="EMBL" id="KPD01757.1"/>
    </source>
</evidence>
<dbReference type="EMBL" id="LGAA01000044">
    <property type="protein sequence ID" value="KPD01757.1"/>
    <property type="molecule type" value="Genomic_DNA"/>
</dbReference>
<accession>A0A0N1KI70</accession>
<dbReference type="AlphaFoldDB" id="A0A0N1KI70"/>
<evidence type="ECO:0000313" key="2">
    <source>
        <dbReference type="Proteomes" id="UP000053226"/>
    </source>
</evidence>
<dbReference type="Proteomes" id="UP000053226">
    <property type="component" value="Unassembled WGS sequence"/>
</dbReference>
<gene>
    <name evidence="1" type="ORF">M992_2866</name>
</gene>
<comment type="caution">
    <text evidence="1">The sequence shown here is derived from an EMBL/GenBank/DDBJ whole genome shotgun (WGS) entry which is preliminary data.</text>
</comment>
<proteinExistence type="predicted"/>
<reference evidence="1 2" key="1">
    <citation type="submission" date="2015-07" db="EMBL/GenBank/DDBJ databases">
        <title>ATOL: Assembling a taxonomically balanced genome-scale reconstruction of the evolutionary history of the Enterobacteriaceae.</title>
        <authorList>
            <person name="Plunkett G.III."/>
            <person name="Neeno-Eckwall E.C."/>
            <person name="Glasner J.D."/>
            <person name="Perna N.T."/>
        </authorList>
    </citation>
    <scope>NUCLEOTIDE SEQUENCE [LARGE SCALE GENOMIC DNA]</scope>
    <source>
        <strain evidence="1 2">ATCC 35017</strain>
    </source>
</reference>
<name>A0A0N1KI70_9GAMM</name>
<sequence>MNFEIDPLTLDRVGVLNGDLWMIERYLADLLTALLSLMQAMGDLAYCFFR</sequence>
<organism evidence="1 2">
    <name type="scientific">Moellerella wisconsensis ATCC 35017</name>
    <dbReference type="NCBI Taxonomy" id="1354267"/>
    <lineage>
        <taxon>Bacteria</taxon>
        <taxon>Pseudomonadati</taxon>
        <taxon>Pseudomonadota</taxon>
        <taxon>Gammaproteobacteria</taxon>
        <taxon>Enterobacterales</taxon>
        <taxon>Morganellaceae</taxon>
        <taxon>Moellerella</taxon>
    </lineage>
</organism>
<keyword evidence="2" id="KW-1185">Reference proteome</keyword>